<dbReference type="Ensembl" id="ENSLACT00000007499.1">
    <property type="protein sequence ID" value="ENSLACP00000007437.1"/>
    <property type="gene ID" value="ENSLACG00000006595.1"/>
</dbReference>
<keyword evidence="3" id="KW-1185">Reference proteome</keyword>
<feature type="domain" description="Domain of unknown function with conserved HDNR motif" evidence="1">
    <location>
        <begin position="1"/>
        <end position="143"/>
    </location>
</feature>
<reference evidence="2" key="2">
    <citation type="submission" date="2025-08" db="UniProtKB">
        <authorList>
            <consortium name="Ensembl"/>
        </authorList>
    </citation>
    <scope>IDENTIFICATION</scope>
</reference>
<dbReference type="eggNOG" id="ENOG502S7MT">
    <property type="taxonomic scope" value="Eukaryota"/>
</dbReference>
<dbReference type="PANTHER" id="PTHR35440:SF1">
    <property type="entry name" value="TESTIS-EXPRESSED PROTEIN 36"/>
    <property type="match status" value="1"/>
</dbReference>
<dbReference type="PANTHER" id="PTHR35440">
    <property type="entry name" value="TESTIS-EXPRESSED PROTEIN 36"/>
    <property type="match status" value="1"/>
</dbReference>
<dbReference type="InParanoid" id="H3ACR6"/>
<evidence type="ECO:0000313" key="3">
    <source>
        <dbReference type="Proteomes" id="UP000008672"/>
    </source>
</evidence>
<organism evidence="2 3">
    <name type="scientific">Latimeria chalumnae</name>
    <name type="common">Coelacanth</name>
    <dbReference type="NCBI Taxonomy" id="7897"/>
    <lineage>
        <taxon>Eukaryota</taxon>
        <taxon>Metazoa</taxon>
        <taxon>Chordata</taxon>
        <taxon>Craniata</taxon>
        <taxon>Vertebrata</taxon>
        <taxon>Euteleostomi</taxon>
        <taxon>Coelacanthiformes</taxon>
        <taxon>Coelacanthidae</taxon>
        <taxon>Latimeria</taxon>
    </lineage>
</organism>
<reference evidence="3" key="1">
    <citation type="submission" date="2011-08" db="EMBL/GenBank/DDBJ databases">
        <title>The draft genome of Latimeria chalumnae.</title>
        <authorList>
            <person name="Di Palma F."/>
            <person name="Alfoldi J."/>
            <person name="Johnson J."/>
            <person name="Berlin A."/>
            <person name="Gnerre S."/>
            <person name="Jaffe D."/>
            <person name="MacCallum I."/>
            <person name="Young S."/>
            <person name="Walker B.J."/>
            <person name="Lander E."/>
            <person name="Lindblad-Toh K."/>
        </authorList>
    </citation>
    <scope>NUCLEOTIDE SEQUENCE [LARGE SCALE GENOMIC DNA]</scope>
    <source>
        <strain evidence="3">Wild caught</strain>
    </source>
</reference>
<evidence type="ECO:0000259" key="1">
    <source>
        <dbReference type="Pfam" id="PF15115"/>
    </source>
</evidence>
<accession>H3ACR6</accession>
<reference evidence="2" key="3">
    <citation type="submission" date="2025-09" db="UniProtKB">
        <authorList>
            <consortium name="Ensembl"/>
        </authorList>
    </citation>
    <scope>IDENTIFICATION</scope>
</reference>
<dbReference type="FunCoup" id="H3ACR6">
    <property type="interactions" value="1"/>
</dbReference>
<dbReference type="AlphaFoldDB" id="H3ACR6"/>
<dbReference type="Proteomes" id="UP000008672">
    <property type="component" value="Unassembled WGS sequence"/>
</dbReference>
<protein>
    <recommendedName>
        <fullName evidence="1">Domain of unknown function with conserved HDNR motif domain-containing protein</fullName>
    </recommendedName>
</protein>
<dbReference type="EMBL" id="AFYH01057502">
    <property type="status" value="NOT_ANNOTATED_CDS"/>
    <property type="molecule type" value="Genomic_DNA"/>
</dbReference>
<dbReference type="HOGENOM" id="CLU_109426_0_0_1"/>
<dbReference type="OMA" id="WDHESSS"/>
<evidence type="ECO:0000313" key="2">
    <source>
        <dbReference type="Ensembl" id="ENSLACP00000007437.1"/>
    </source>
</evidence>
<sequence length="144" mass="16924">MPKGRQSNPCTGNDGKWFPHISLPPLQALNSMQRNSTHKEQENILSPKHKIQEKLLNQGFPFSVHDNRYILQNTGEYLNSGLGRRKVSMEKRQHNSQNFYHWDHESSSQGSSKHDCLTLYQTQYMGNQNINQPFCRRYPKNYME</sequence>
<dbReference type="GeneTree" id="ENSGT00950000183683"/>
<dbReference type="Pfam" id="PF15115">
    <property type="entry name" value="HDNR"/>
    <property type="match status" value="1"/>
</dbReference>
<dbReference type="InterPro" id="IPR029369">
    <property type="entry name" value="HDNR"/>
</dbReference>
<proteinExistence type="predicted"/>
<name>H3ACR6_LATCH</name>